<organism evidence="1 2">
    <name type="scientific">Candidatus Saccharimonas aalborgensis</name>
    <dbReference type="NCBI Taxonomy" id="1332188"/>
    <lineage>
        <taxon>Bacteria</taxon>
        <taxon>Candidatus Saccharimonadota</taxon>
        <taxon>Candidatus Saccharimonadia</taxon>
        <taxon>Candidatus Saccharimonadales</taxon>
        <taxon>Candidatus Saccharimonadaceae</taxon>
        <taxon>Candidatus Saccharimonas</taxon>
    </lineage>
</organism>
<dbReference type="Proteomes" id="UP000013893">
    <property type="component" value="Chromosome"/>
</dbReference>
<reference evidence="1 2" key="1">
    <citation type="journal article" date="2013" name="Nat. Biotechnol.">
        <title>Genome sequences of rare, uncultured bacteria obtained by differential coverage binning of multiple metagenomes.</title>
        <authorList>
            <person name="Albertsen M."/>
            <person name="Hugenholtz P."/>
            <person name="Skarshewski A."/>
            <person name="Nielsen K.L."/>
            <person name="Tyson G.W."/>
            <person name="Nielsen P.H."/>
        </authorList>
    </citation>
    <scope>NUCLEOTIDE SEQUENCE [LARGE SCALE GENOMIC DNA]</scope>
    <source>
        <strain evidence="1">TM71</strain>
    </source>
</reference>
<evidence type="ECO:0000313" key="2">
    <source>
        <dbReference type="Proteomes" id="UP000013893"/>
    </source>
</evidence>
<sequence>MSGHIDDLYEGLPSSVLGVPVYPVHTWPVQHGWVAVNALHDAGIVVIARWGSSTLRSYGPLTSKEVTNLGARLAMLRAALYLRNWLATEALRGGYSNGRLT</sequence>
<proteinExistence type="predicted"/>
<protein>
    <submittedName>
        <fullName evidence="1">Uncharacterized protein</fullName>
    </submittedName>
</protein>
<accession>R4PU84</accession>
<dbReference type="HOGENOM" id="CLU_2286374_0_0_0"/>
<keyword evidence="2" id="KW-1185">Reference proteome</keyword>
<name>R4PU84_9BACT</name>
<dbReference type="STRING" id="1332188.L336_0003"/>
<dbReference type="AlphaFoldDB" id="R4PU84"/>
<gene>
    <name evidence="1" type="ORF">L336_0003</name>
</gene>
<dbReference type="EMBL" id="CP005957">
    <property type="protein sequence ID" value="AGL61715.1"/>
    <property type="molecule type" value="Genomic_DNA"/>
</dbReference>
<dbReference type="KEGG" id="saal:L336_0003"/>
<evidence type="ECO:0000313" key="1">
    <source>
        <dbReference type="EMBL" id="AGL61715.1"/>
    </source>
</evidence>